<gene>
    <name evidence="2" type="ORF">GCM10018980_15090</name>
</gene>
<evidence type="ECO:0000313" key="2">
    <source>
        <dbReference type="EMBL" id="GHG40654.1"/>
    </source>
</evidence>
<evidence type="ECO:0000313" key="3">
    <source>
        <dbReference type="Proteomes" id="UP000619355"/>
    </source>
</evidence>
<feature type="region of interest" description="Disordered" evidence="1">
    <location>
        <begin position="37"/>
        <end position="98"/>
    </location>
</feature>
<dbReference type="Proteomes" id="UP000619355">
    <property type="component" value="Unassembled WGS sequence"/>
</dbReference>
<name>A0A919C1M2_9ACTN</name>
<feature type="compositionally biased region" description="Low complexity" evidence="1">
    <location>
        <begin position="43"/>
        <end position="58"/>
    </location>
</feature>
<organism evidence="2 3">
    <name type="scientific">Streptomyces capoamus</name>
    <dbReference type="NCBI Taxonomy" id="68183"/>
    <lineage>
        <taxon>Bacteria</taxon>
        <taxon>Bacillati</taxon>
        <taxon>Actinomycetota</taxon>
        <taxon>Actinomycetes</taxon>
        <taxon>Kitasatosporales</taxon>
        <taxon>Streptomycetaceae</taxon>
        <taxon>Streptomyces</taxon>
    </lineage>
</organism>
<evidence type="ECO:0000256" key="1">
    <source>
        <dbReference type="SAM" id="MobiDB-lite"/>
    </source>
</evidence>
<proteinExistence type="predicted"/>
<reference evidence="3" key="1">
    <citation type="journal article" date="2019" name="Int. J. Syst. Evol. Microbiol.">
        <title>The Global Catalogue of Microorganisms (GCM) 10K type strain sequencing project: providing services to taxonomists for standard genome sequencing and annotation.</title>
        <authorList>
            <consortium name="The Broad Institute Genomics Platform"/>
            <consortium name="The Broad Institute Genome Sequencing Center for Infectious Disease"/>
            <person name="Wu L."/>
            <person name="Ma J."/>
        </authorList>
    </citation>
    <scope>NUCLEOTIDE SEQUENCE [LARGE SCALE GENOMIC DNA]</scope>
    <source>
        <strain evidence="3">JCM 4253</strain>
    </source>
</reference>
<dbReference type="AlphaFoldDB" id="A0A919C1M2"/>
<accession>A0A919C1M2</accession>
<protein>
    <submittedName>
        <fullName evidence="2">Uncharacterized protein</fullName>
    </submittedName>
</protein>
<comment type="caution">
    <text evidence="2">The sequence shown here is derived from an EMBL/GenBank/DDBJ whole genome shotgun (WGS) entry which is preliminary data.</text>
</comment>
<keyword evidence="3" id="KW-1185">Reference proteome</keyword>
<sequence>MFRMSFPMSFPPPGRGRRVGTLLAVVCVSTLVIALGEPSGDDTATAAQAPARTASTAPPSAPVPKRSPSPRVTAPVRKTPAQRLDALGRSRKWELSGSSASEFTRDACDMAQETDSRPDLAGESVPQALAMRAASEDSGADALRAGVPALCPKWTKAVEASLSGHYDRWITDDTYDIGTAPDQIPPGTYRTAGDIADCYWERTAANGDVIDNGLVTAARRITVVIGASDSTFTSDNCGLWTPVH</sequence>
<dbReference type="EMBL" id="BNBF01000003">
    <property type="protein sequence ID" value="GHG40654.1"/>
    <property type="molecule type" value="Genomic_DNA"/>
</dbReference>